<keyword evidence="3" id="KW-0813">Transport</keyword>
<feature type="transmembrane region" description="Helical" evidence="9">
    <location>
        <begin position="352"/>
        <end position="371"/>
    </location>
</feature>
<dbReference type="FunFam" id="1.20.1250.20:FF:000298">
    <property type="entry name" value="Thiamine transporter"/>
    <property type="match status" value="1"/>
</dbReference>
<dbReference type="OrthoDB" id="18814at2759"/>
<evidence type="ECO:0000256" key="8">
    <source>
        <dbReference type="ARBA" id="ARBA00023180"/>
    </source>
</evidence>
<evidence type="ECO:0000256" key="7">
    <source>
        <dbReference type="ARBA" id="ARBA00023136"/>
    </source>
</evidence>
<dbReference type="GO" id="GO:0090482">
    <property type="term" value="F:vitamin transmembrane transporter activity"/>
    <property type="evidence" value="ECO:0007669"/>
    <property type="project" value="InterPro"/>
</dbReference>
<evidence type="ECO:0000256" key="9">
    <source>
        <dbReference type="SAM" id="Phobius"/>
    </source>
</evidence>
<reference evidence="10" key="1">
    <citation type="submission" date="2022-11" db="EMBL/GenBank/DDBJ databases">
        <authorList>
            <person name="Kikuchi T."/>
        </authorList>
    </citation>
    <scope>NUCLEOTIDE SEQUENCE</scope>
    <source>
        <strain evidence="10">PS1010</strain>
    </source>
</reference>
<keyword evidence="11" id="KW-1185">Reference proteome</keyword>
<keyword evidence="5" id="KW-0290">Folate-binding</keyword>
<dbReference type="AlphaFoldDB" id="A0A9P1IT34"/>
<protein>
    <submittedName>
        <fullName evidence="10">Uncharacterized protein</fullName>
    </submittedName>
</protein>
<feature type="transmembrane region" description="Helical" evidence="9">
    <location>
        <begin position="261"/>
        <end position="278"/>
    </location>
</feature>
<dbReference type="Pfam" id="PF01770">
    <property type="entry name" value="Folate_carrier"/>
    <property type="match status" value="1"/>
</dbReference>
<comment type="caution">
    <text evidence="10">The sequence shown here is derived from an EMBL/GenBank/DDBJ whole genome shotgun (WGS) entry which is preliminary data.</text>
</comment>
<keyword evidence="8" id="KW-0325">Glycoprotein</keyword>
<dbReference type="EMBL" id="CANHGI010000005">
    <property type="protein sequence ID" value="CAI5451610.1"/>
    <property type="molecule type" value="Genomic_DNA"/>
</dbReference>
<accession>A0A9P1IT34</accession>
<feature type="transmembrane region" description="Helical" evidence="9">
    <location>
        <begin position="544"/>
        <end position="568"/>
    </location>
</feature>
<feature type="transmembrane region" description="Helical" evidence="9">
    <location>
        <begin position="580"/>
        <end position="603"/>
    </location>
</feature>
<evidence type="ECO:0000313" key="11">
    <source>
        <dbReference type="Proteomes" id="UP001152747"/>
    </source>
</evidence>
<keyword evidence="7 9" id="KW-0472">Membrane</keyword>
<evidence type="ECO:0000313" key="10">
    <source>
        <dbReference type="EMBL" id="CAI5451610.1"/>
    </source>
</evidence>
<comment type="similarity">
    <text evidence="2">Belongs to the reduced folate carrier (RFC) transporter (TC 2.A.48) family.</text>
</comment>
<evidence type="ECO:0000256" key="6">
    <source>
        <dbReference type="ARBA" id="ARBA00022989"/>
    </source>
</evidence>
<name>A0A9P1IT34_9PELO</name>
<evidence type="ECO:0000256" key="5">
    <source>
        <dbReference type="ARBA" id="ARBA00022954"/>
    </source>
</evidence>
<evidence type="ECO:0000256" key="3">
    <source>
        <dbReference type="ARBA" id="ARBA00022448"/>
    </source>
</evidence>
<dbReference type="PANTHER" id="PTHR10686:SF18">
    <property type="entry name" value="IP11787P-RELATED"/>
    <property type="match status" value="1"/>
</dbReference>
<dbReference type="Proteomes" id="UP001152747">
    <property type="component" value="Unassembled WGS sequence"/>
</dbReference>
<evidence type="ECO:0000256" key="1">
    <source>
        <dbReference type="ARBA" id="ARBA00004141"/>
    </source>
</evidence>
<feature type="transmembrane region" description="Helical" evidence="9">
    <location>
        <begin position="236"/>
        <end position="256"/>
    </location>
</feature>
<keyword evidence="4 9" id="KW-0812">Transmembrane</keyword>
<gene>
    <name evidence="10" type="ORF">CAMP_LOCUS14247</name>
</gene>
<proteinExistence type="inferred from homology"/>
<dbReference type="Gene3D" id="1.20.1250.20">
    <property type="entry name" value="MFS general substrate transporter like domains"/>
    <property type="match status" value="1"/>
</dbReference>
<sequence>MLKNVEEFMRVEIQTPVKTYIGATGCSISFDLPYKANDSYAKMRRILNSKLAAIAEKKPERMKFEKLTEFRISYQENECTRKIIDNDRDLFEAICCHGIYQAYKTSQLITKIEFAFVSDELNLAALIETSLFGATPQNSNQYSWYFQPIHRLLPDPRDNKPNWELRKTFEKLEAEKNKQTMEAAARRMQAYVKTTILLCLYGAFKEFRPTEPYMYEYEHVTLNISEHTLNNQVFPIWTYSYLATLIPAFLLTDVVLYKPAIIFEAASYTIVWLFFVFGRGVLSMQLVEVFYGWATATEIAYFAYIYVKVPKSEFKAATAWTRAALLVGRFSAYALAQLIIGLKLSDYMCLNIISLVAMFIALFFSIILPKVTWKDAYQKKLEAEGVSNIQDHLKVAKYKDYLSIYFRNIHRDLYTIYTDPFILKWSIWWALANCIFLQVTNYTQTLWGTLSEEDNRFNGITEALVPLFGIPADLLTQKITLNWSRWGELVLSIGSLVQFGFLLWMSQSHQIIVLYIGYIGYRIIYQATMTIAQCNLATRLHNDSYGLLFGINTFIALCLQSVLTIFVINVASLSVRPQFVVYSIYHLAVALIFLITFIILFFYRLRRNRIIAA</sequence>
<evidence type="ECO:0000256" key="4">
    <source>
        <dbReference type="ARBA" id="ARBA00022692"/>
    </source>
</evidence>
<dbReference type="GO" id="GO:0005542">
    <property type="term" value="F:folic acid binding"/>
    <property type="evidence" value="ECO:0007669"/>
    <property type="project" value="UniProtKB-KW"/>
</dbReference>
<dbReference type="GO" id="GO:0005886">
    <property type="term" value="C:plasma membrane"/>
    <property type="evidence" value="ECO:0007669"/>
    <property type="project" value="TreeGrafter"/>
</dbReference>
<feature type="transmembrane region" description="Helical" evidence="9">
    <location>
        <begin position="511"/>
        <end position="532"/>
    </location>
</feature>
<keyword evidence="6 9" id="KW-1133">Transmembrane helix</keyword>
<dbReference type="InterPro" id="IPR036259">
    <property type="entry name" value="MFS_trans_sf"/>
</dbReference>
<dbReference type="PANTHER" id="PTHR10686">
    <property type="entry name" value="FOLATE TRANSPORTER"/>
    <property type="match status" value="1"/>
</dbReference>
<organism evidence="10 11">
    <name type="scientific">Caenorhabditis angaria</name>
    <dbReference type="NCBI Taxonomy" id="860376"/>
    <lineage>
        <taxon>Eukaryota</taxon>
        <taxon>Metazoa</taxon>
        <taxon>Ecdysozoa</taxon>
        <taxon>Nematoda</taxon>
        <taxon>Chromadorea</taxon>
        <taxon>Rhabditida</taxon>
        <taxon>Rhabditina</taxon>
        <taxon>Rhabditomorpha</taxon>
        <taxon>Rhabditoidea</taxon>
        <taxon>Rhabditidae</taxon>
        <taxon>Peloderinae</taxon>
        <taxon>Caenorhabditis</taxon>
    </lineage>
</organism>
<dbReference type="SUPFAM" id="SSF103473">
    <property type="entry name" value="MFS general substrate transporter"/>
    <property type="match status" value="1"/>
</dbReference>
<feature type="transmembrane region" description="Helical" evidence="9">
    <location>
        <begin position="290"/>
        <end position="307"/>
    </location>
</feature>
<dbReference type="InterPro" id="IPR002666">
    <property type="entry name" value="Folate_carrier"/>
</dbReference>
<comment type="subcellular location">
    <subcellularLocation>
        <location evidence="1">Membrane</location>
        <topology evidence="1">Multi-pass membrane protein</topology>
    </subcellularLocation>
</comment>
<dbReference type="NCBIfam" id="TIGR00806">
    <property type="entry name" value="rfc"/>
    <property type="match status" value="1"/>
</dbReference>
<feature type="transmembrane region" description="Helical" evidence="9">
    <location>
        <begin position="319"/>
        <end position="340"/>
    </location>
</feature>
<evidence type="ECO:0000256" key="2">
    <source>
        <dbReference type="ARBA" id="ARBA00005773"/>
    </source>
</evidence>